<sequence>MVENIYHTVKFFLYYSQVFGLNPVILRRKDGKYYFQTFWLGICYSLSLAAFLCFSFQFSLGNIKMFADNDSDIMFMHTVCKLVLGPICVGIIFVSSALSAGNVCAVINKLSEYDEIFQRNIAQMKYKWIKYIFLCCFLFSLGLCSAYFYNEDIVLRKVSERSLSIYEFISFFVSWCLFDIVSWTFILVVFSFLYLVYKKFFQINQKLVSVLSDYDKTDAQHFDYSDKVFFITQKIIEGERVPTPRPQNNTDLRKYIIKKVKQIRHLHILLVKISQDLNRIFSTRILTIVSLNVILLCFSSFLLILMLVLGRRDSVLGTAIIWVCTRFFPTCVLIAPFCLVSNEADKTSALVHLYMSKVEDIELRNELQVFSMQLNNRKLTFTTHGFFDLDGRTILSVVGASFAYLVVLLQFHMTMSSLKGNKDNSTQINSME</sequence>
<feature type="transmembrane region" description="Helical" evidence="8">
    <location>
        <begin position="38"/>
        <end position="63"/>
    </location>
</feature>
<name>A0AAN8PNE9_POLSC</name>
<dbReference type="GO" id="GO:0007165">
    <property type="term" value="P:signal transduction"/>
    <property type="evidence" value="ECO:0007669"/>
    <property type="project" value="UniProtKB-KW"/>
</dbReference>
<evidence type="ECO:0000256" key="1">
    <source>
        <dbReference type="ARBA" id="ARBA00004651"/>
    </source>
</evidence>
<keyword evidence="2 8" id="KW-1003">Cell membrane</keyword>
<dbReference type="GO" id="GO:0030425">
    <property type="term" value="C:dendrite"/>
    <property type="evidence" value="ECO:0007669"/>
    <property type="project" value="TreeGrafter"/>
</dbReference>
<evidence type="ECO:0000313" key="10">
    <source>
        <dbReference type="Proteomes" id="UP001372834"/>
    </source>
</evidence>
<protein>
    <recommendedName>
        <fullName evidence="8">Gustatory receptor</fullName>
    </recommendedName>
</protein>
<gene>
    <name evidence="9" type="ORF">RUM43_003837</name>
</gene>
<dbReference type="Proteomes" id="UP001372834">
    <property type="component" value="Unassembled WGS sequence"/>
</dbReference>
<keyword evidence="6 8" id="KW-0675">Receptor</keyword>
<feature type="transmembrane region" description="Helical" evidence="8">
    <location>
        <begin position="6"/>
        <end position="26"/>
    </location>
</feature>
<accession>A0AAN8PNE9</accession>
<keyword evidence="4 8" id="KW-1133">Transmembrane helix</keyword>
<dbReference type="GO" id="GO:0043025">
    <property type="term" value="C:neuronal cell body"/>
    <property type="evidence" value="ECO:0007669"/>
    <property type="project" value="TreeGrafter"/>
</dbReference>
<dbReference type="InterPro" id="IPR013604">
    <property type="entry name" value="7TM_chemorcpt"/>
</dbReference>
<evidence type="ECO:0000256" key="6">
    <source>
        <dbReference type="ARBA" id="ARBA00023170"/>
    </source>
</evidence>
<feature type="transmembrane region" description="Helical" evidence="8">
    <location>
        <begin position="169"/>
        <end position="197"/>
    </location>
</feature>
<evidence type="ECO:0000313" key="9">
    <source>
        <dbReference type="EMBL" id="KAK6642336.1"/>
    </source>
</evidence>
<dbReference type="EMBL" id="JAWJWE010000002">
    <property type="protein sequence ID" value="KAK6642336.1"/>
    <property type="molecule type" value="Genomic_DNA"/>
</dbReference>
<keyword evidence="5 8" id="KW-0472">Membrane</keyword>
<comment type="caution">
    <text evidence="8">Lacks conserved residue(s) required for the propagation of feature annotation.</text>
</comment>
<keyword evidence="3 8" id="KW-0812">Transmembrane</keyword>
<evidence type="ECO:0000256" key="2">
    <source>
        <dbReference type="ARBA" id="ARBA00022475"/>
    </source>
</evidence>
<comment type="function">
    <text evidence="8">Gustatory receptor which mediates acceptance or avoidance behavior, depending on its substrates.</text>
</comment>
<dbReference type="GO" id="GO:0007635">
    <property type="term" value="P:chemosensory behavior"/>
    <property type="evidence" value="ECO:0007669"/>
    <property type="project" value="TreeGrafter"/>
</dbReference>
<evidence type="ECO:0000256" key="8">
    <source>
        <dbReference type="RuleBase" id="RU363108"/>
    </source>
</evidence>
<organism evidence="9 10">
    <name type="scientific">Polyplax serrata</name>
    <name type="common">Common mouse louse</name>
    <dbReference type="NCBI Taxonomy" id="468196"/>
    <lineage>
        <taxon>Eukaryota</taxon>
        <taxon>Metazoa</taxon>
        <taxon>Ecdysozoa</taxon>
        <taxon>Arthropoda</taxon>
        <taxon>Hexapoda</taxon>
        <taxon>Insecta</taxon>
        <taxon>Pterygota</taxon>
        <taxon>Neoptera</taxon>
        <taxon>Paraneoptera</taxon>
        <taxon>Psocodea</taxon>
        <taxon>Troctomorpha</taxon>
        <taxon>Phthiraptera</taxon>
        <taxon>Anoplura</taxon>
        <taxon>Polyplacidae</taxon>
        <taxon>Polyplax</taxon>
    </lineage>
</organism>
<evidence type="ECO:0000256" key="4">
    <source>
        <dbReference type="ARBA" id="ARBA00022989"/>
    </source>
</evidence>
<comment type="caution">
    <text evidence="9">The sequence shown here is derived from an EMBL/GenBank/DDBJ whole genome shotgun (WGS) entry which is preliminary data.</text>
</comment>
<dbReference type="GO" id="GO:0050909">
    <property type="term" value="P:sensory perception of taste"/>
    <property type="evidence" value="ECO:0007669"/>
    <property type="project" value="InterPro"/>
</dbReference>
<comment type="subcellular location">
    <subcellularLocation>
        <location evidence="1 8">Cell membrane</location>
        <topology evidence="1 8">Multi-pass membrane protein</topology>
    </subcellularLocation>
</comment>
<feature type="transmembrane region" description="Helical" evidence="8">
    <location>
        <begin position="315"/>
        <end position="340"/>
    </location>
</feature>
<reference evidence="9 10" key="1">
    <citation type="submission" date="2023-10" db="EMBL/GenBank/DDBJ databases">
        <title>Genomes of two closely related lineages of the louse Polyplax serrata with different host specificities.</title>
        <authorList>
            <person name="Martinu J."/>
            <person name="Tarabai H."/>
            <person name="Stefka J."/>
            <person name="Hypsa V."/>
        </authorList>
    </citation>
    <scope>NUCLEOTIDE SEQUENCE [LARGE SCALE GENOMIC DNA]</scope>
    <source>
        <strain evidence="9">HR10_N</strain>
    </source>
</reference>
<dbReference type="GO" id="GO:0008049">
    <property type="term" value="P:male courtship behavior"/>
    <property type="evidence" value="ECO:0007669"/>
    <property type="project" value="TreeGrafter"/>
</dbReference>
<dbReference type="GO" id="GO:0005886">
    <property type="term" value="C:plasma membrane"/>
    <property type="evidence" value="ECO:0007669"/>
    <property type="project" value="UniProtKB-SubCell"/>
</dbReference>
<dbReference type="GO" id="GO:0030424">
    <property type="term" value="C:axon"/>
    <property type="evidence" value="ECO:0007669"/>
    <property type="project" value="TreeGrafter"/>
</dbReference>
<feature type="transmembrane region" description="Helical" evidence="8">
    <location>
        <begin position="83"/>
        <end position="107"/>
    </location>
</feature>
<dbReference type="AlphaFoldDB" id="A0AAN8PNE9"/>
<evidence type="ECO:0000256" key="3">
    <source>
        <dbReference type="ARBA" id="ARBA00022692"/>
    </source>
</evidence>
<dbReference type="PANTHER" id="PTHR21143">
    <property type="entry name" value="INVERTEBRATE GUSTATORY RECEPTOR"/>
    <property type="match status" value="1"/>
</dbReference>
<feature type="transmembrane region" description="Helical" evidence="8">
    <location>
        <begin position="285"/>
        <end position="309"/>
    </location>
</feature>
<feature type="transmembrane region" description="Helical" evidence="8">
    <location>
        <begin position="128"/>
        <end position="149"/>
    </location>
</feature>
<keyword evidence="7 8" id="KW-0807">Transducer</keyword>
<proteinExistence type="inferred from homology"/>
<dbReference type="Pfam" id="PF08395">
    <property type="entry name" value="7tm_7"/>
    <property type="match status" value="1"/>
</dbReference>
<evidence type="ECO:0000256" key="7">
    <source>
        <dbReference type="ARBA" id="ARBA00023224"/>
    </source>
</evidence>
<comment type="similarity">
    <text evidence="8">Belongs to the insect chemoreceptor superfamily. Gustatory receptor (GR) family.</text>
</comment>
<feature type="transmembrane region" description="Helical" evidence="8">
    <location>
        <begin position="394"/>
        <end position="413"/>
    </location>
</feature>
<dbReference type="PANTHER" id="PTHR21143:SF133">
    <property type="entry name" value="GUSTATORY AND PHEROMONE RECEPTOR 32A-RELATED"/>
    <property type="match status" value="1"/>
</dbReference>
<evidence type="ECO:0000256" key="5">
    <source>
        <dbReference type="ARBA" id="ARBA00023136"/>
    </source>
</evidence>